<dbReference type="EMBL" id="JBBPBN010002173">
    <property type="protein sequence ID" value="KAK8476552.1"/>
    <property type="molecule type" value="Genomic_DNA"/>
</dbReference>
<sequence>MGSQPAVTGSGAGQRASRPYGRLFGCGGGSRSGEQRVSAAPSHRGSLGSRNNVDKRGLASTAGLGWMAQITRVGLRDRGDLRRRQSRVTDSPQADAWQRSYDHGNGDRRRVWCGTNSFYRISTGSG</sequence>
<proteinExistence type="predicted"/>
<feature type="region of interest" description="Disordered" evidence="1">
    <location>
        <begin position="1"/>
        <end position="55"/>
    </location>
</feature>
<name>A0ABR1Z974_9ROSI</name>
<accession>A0ABR1Z974</accession>
<evidence type="ECO:0000313" key="2">
    <source>
        <dbReference type="EMBL" id="KAK8476552.1"/>
    </source>
</evidence>
<evidence type="ECO:0000256" key="1">
    <source>
        <dbReference type="SAM" id="MobiDB-lite"/>
    </source>
</evidence>
<feature type="region of interest" description="Disordered" evidence="1">
    <location>
        <begin position="76"/>
        <end position="107"/>
    </location>
</feature>
<keyword evidence="3" id="KW-1185">Reference proteome</keyword>
<reference evidence="2 3" key="1">
    <citation type="journal article" date="2024" name="G3 (Bethesda)">
        <title>Genome assembly of Hibiscus sabdariffa L. provides insights into metabolisms of medicinal natural products.</title>
        <authorList>
            <person name="Kim T."/>
        </authorList>
    </citation>
    <scope>NUCLEOTIDE SEQUENCE [LARGE SCALE GENOMIC DNA]</scope>
    <source>
        <strain evidence="2">TK-2024</strain>
        <tissue evidence="2">Old leaves</tissue>
    </source>
</reference>
<gene>
    <name evidence="2" type="ORF">V6N11_028238</name>
</gene>
<protein>
    <submittedName>
        <fullName evidence="2">Uncharacterized protein</fullName>
    </submittedName>
</protein>
<evidence type="ECO:0000313" key="3">
    <source>
        <dbReference type="Proteomes" id="UP001396334"/>
    </source>
</evidence>
<comment type="caution">
    <text evidence="2">The sequence shown here is derived from an EMBL/GenBank/DDBJ whole genome shotgun (WGS) entry which is preliminary data.</text>
</comment>
<dbReference type="Proteomes" id="UP001396334">
    <property type="component" value="Unassembled WGS sequence"/>
</dbReference>
<organism evidence="2 3">
    <name type="scientific">Hibiscus sabdariffa</name>
    <name type="common">roselle</name>
    <dbReference type="NCBI Taxonomy" id="183260"/>
    <lineage>
        <taxon>Eukaryota</taxon>
        <taxon>Viridiplantae</taxon>
        <taxon>Streptophyta</taxon>
        <taxon>Embryophyta</taxon>
        <taxon>Tracheophyta</taxon>
        <taxon>Spermatophyta</taxon>
        <taxon>Magnoliopsida</taxon>
        <taxon>eudicotyledons</taxon>
        <taxon>Gunneridae</taxon>
        <taxon>Pentapetalae</taxon>
        <taxon>rosids</taxon>
        <taxon>malvids</taxon>
        <taxon>Malvales</taxon>
        <taxon>Malvaceae</taxon>
        <taxon>Malvoideae</taxon>
        <taxon>Hibiscus</taxon>
    </lineage>
</organism>